<dbReference type="InterPro" id="IPR046953">
    <property type="entry name" value="Spore_GerAC-like_C"/>
</dbReference>
<dbReference type="PROSITE" id="PS51257">
    <property type="entry name" value="PROKAR_LIPOPROTEIN"/>
    <property type="match status" value="1"/>
</dbReference>
<name>A0A098M783_9BACL</name>
<comment type="caution">
    <text evidence="10">The sequence shown here is derived from an EMBL/GenBank/DDBJ whole genome shotgun (WGS) entry which is preliminary data.</text>
</comment>
<comment type="similarity">
    <text evidence="2">Belongs to the GerABKC lipoprotein family.</text>
</comment>
<dbReference type="NCBIfam" id="TIGR02887">
    <property type="entry name" value="spore_ger_x_C"/>
    <property type="match status" value="1"/>
</dbReference>
<dbReference type="Gene3D" id="6.20.190.10">
    <property type="entry name" value="Nutrient germinant receptor protein C, domain 1"/>
    <property type="match status" value="1"/>
</dbReference>
<dbReference type="Proteomes" id="UP000029734">
    <property type="component" value="Unassembled WGS sequence"/>
</dbReference>
<evidence type="ECO:0000256" key="6">
    <source>
        <dbReference type="ARBA" id="ARBA00023139"/>
    </source>
</evidence>
<reference evidence="10 11" key="1">
    <citation type="submission" date="2014-08" db="EMBL/GenBank/DDBJ databases">
        <authorList>
            <person name="den Bakker H.C."/>
        </authorList>
    </citation>
    <scope>NUCLEOTIDE SEQUENCE [LARGE SCALE GENOMIC DNA]</scope>
    <source>
        <strain evidence="10 11">DSM 18334</strain>
    </source>
</reference>
<keyword evidence="5" id="KW-0472">Membrane</keyword>
<dbReference type="PANTHER" id="PTHR35789">
    <property type="entry name" value="SPORE GERMINATION PROTEIN B3"/>
    <property type="match status" value="1"/>
</dbReference>
<keyword evidence="6" id="KW-0564">Palmitate</keyword>
<evidence type="ECO:0000313" key="11">
    <source>
        <dbReference type="Proteomes" id="UP000029734"/>
    </source>
</evidence>
<proteinExistence type="inferred from homology"/>
<feature type="domain" description="Spore germination protein N-terminal" evidence="9">
    <location>
        <begin position="26"/>
        <end position="195"/>
    </location>
</feature>
<reference evidence="10 11" key="2">
    <citation type="submission" date="2014-10" db="EMBL/GenBank/DDBJ databases">
        <title>Comparative genomics of the Paenibacillus odorifer group.</title>
        <authorList>
            <person name="Tsai Y.-C."/>
            <person name="Martin N."/>
            <person name="Korlach J."/>
            <person name="Wiedmann M."/>
        </authorList>
    </citation>
    <scope>NUCLEOTIDE SEQUENCE [LARGE SCALE GENOMIC DNA]</scope>
    <source>
        <strain evidence="10 11">DSM 18334</strain>
    </source>
</reference>
<dbReference type="STRING" id="268407.PWYN_25500"/>
<keyword evidence="7" id="KW-0449">Lipoprotein</keyword>
<evidence type="ECO:0000256" key="7">
    <source>
        <dbReference type="ARBA" id="ARBA00023288"/>
    </source>
</evidence>
<evidence type="ECO:0000259" key="9">
    <source>
        <dbReference type="Pfam" id="PF25198"/>
    </source>
</evidence>
<keyword evidence="4" id="KW-0732">Signal</keyword>
<sequence length="401" mass="44153">MKGKWMIRTIIYLGLLSLLTSCLNGRELNELAIVTGIGIDKVPGSDEFKVTFQVVNPSATATSTGASTSESTVTIYSSRDRTIFGALRKTSRKASRQLFFAHTQLVVVGEEMARSGIKDLFDIFERSHELRLTSSVLITKDTDASTILKVLVPIENLPAVGLAKKSRNTAGLWGESRDVNVFELINTVLGGGELSISGVGTSGDTEEGMKKTNLEQTEVKTLVVMSGLGVFKDGKLKGWLEGSEARGAVWAQNKLKETSINIFTEKDKKAIAINIIFSKTKIKVDVQDGVPVFHVTVQEEGKVDETQGFVDFTKREEIVKLENLLEEETKAEVVDALKAAQRMKSDIFKFGTELKRTQPEVWSKVSGNWDTLFASGKLDVKVESYILSTGMRLKPYLSNKE</sequence>
<keyword evidence="11" id="KW-1185">Reference proteome</keyword>
<accession>A0A098M783</accession>
<comment type="subcellular location">
    <subcellularLocation>
        <location evidence="1">Membrane</location>
        <topology evidence="1">Lipid-anchor</topology>
    </subcellularLocation>
</comment>
<dbReference type="Gene3D" id="3.30.300.210">
    <property type="entry name" value="Nutrient germinant receptor protein C, domain 3"/>
    <property type="match status" value="1"/>
</dbReference>
<dbReference type="GO" id="GO:0016020">
    <property type="term" value="C:membrane"/>
    <property type="evidence" value="ECO:0007669"/>
    <property type="project" value="UniProtKB-SubCell"/>
</dbReference>
<dbReference type="Pfam" id="PF05504">
    <property type="entry name" value="Spore_GerAC"/>
    <property type="match status" value="1"/>
</dbReference>
<gene>
    <name evidence="10" type="ORF">PWYN_25500</name>
</gene>
<dbReference type="InterPro" id="IPR057336">
    <property type="entry name" value="GerAC_N"/>
</dbReference>
<evidence type="ECO:0000256" key="4">
    <source>
        <dbReference type="ARBA" id="ARBA00022729"/>
    </source>
</evidence>
<dbReference type="AlphaFoldDB" id="A0A098M783"/>
<evidence type="ECO:0000313" key="10">
    <source>
        <dbReference type="EMBL" id="KGE17906.1"/>
    </source>
</evidence>
<dbReference type="OrthoDB" id="9816067at2"/>
<keyword evidence="3" id="KW-0309">Germination</keyword>
<dbReference type="RefSeq" id="WP_036657391.1">
    <property type="nucleotide sequence ID" value="NZ_JQCR01000003.1"/>
</dbReference>
<evidence type="ECO:0000259" key="8">
    <source>
        <dbReference type="Pfam" id="PF05504"/>
    </source>
</evidence>
<protein>
    <submittedName>
        <fullName evidence="10">Uncharacterized protein</fullName>
    </submittedName>
</protein>
<feature type="domain" description="Spore germination GerAC-like C-terminal" evidence="8">
    <location>
        <begin position="226"/>
        <end position="390"/>
    </location>
</feature>
<dbReference type="InterPro" id="IPR008844">
    <property type="entry name" value="Spore_GerAC-like"/>
</dbReference>
<dbReference type="Pfam" id="PF25198">
    <property type="entry name" value="Spore_GerAC_N"/>
    <property type="match status" value="1"/>
</dbReference>
<evidence type="ECO:0000256" key="2">
    <source>
        <dbReference type="ARBA" id="ARBA00007886"/>
    </source>
</evidence>
<dbReference type="eggNOG" id="ENOG502Z9N7">
    <property type="taxonomic scope" value="Bacteria"/>
</dbReference>
<dbReference type="PANTHER" id="PTHR35789:SF1">
    <property type="entry name" value="SPORE GERMINATION PROTEIN B3"/>
    <property type="match status" value="1"/>
</dbReference>
<evidence type="ECO:0000256" key="5">
    <source>
        <dbReference type="ARBA" id="ARBA00023136"/>
    </source>
</evidence>
<organism evidence="10 11">
    <name type="scientific">Paenibacillus wynnii</name>
    <dbReference type="NCBI Taxonomy" id="268407"/>
    <lineage>
        <taxon>Bacteria</taxon>
        <taxon>Bacillati</taxon>
        <taxon>Bacillota</taxon>
        <taxon>Bacilli</taxon>
        <taxon>Bacillales</taxon>
        <taxon>Paenibacillaceae</taxon>
        <taxon>Paenibacillus</taxon>
    </lineage>
</organism>
<evidence type="ECO:0000256" key="3">
    <source>
        <dbReference type="ARBA" id="ARBA00022544"/>
    </source>
</evidence>
<dbReference type="EMBL" id="JQCR01000003">
    <property type="protein sequence ID" value="KGE17906.1"/>
    <property type="molecule type" value="Genomic_DNA"/>
</dbReference>
<dbReference type="GO" id="GO:0009847">
    <property type="term" value="P:spore germination"/>
    <property type="evidence" value="ECO:0007669"/>
    <property type="project" value="InterPro"/>
</dbReference>
<dbReference type="InterPro" id="IPR038501">
    <property type="entry name" value="Spore_GerAC_C_sf"/>
</dbReference>
<evidence type="ECO:0000256" key="1">
    <source>
        <dbReference type="ARBA" id="ARBA00004635"/>
    </source>
</evidence>